<protein>
    <submittedName>
        <fullName evidence="1">Uncharacterized protein</fullName>
    </submittedName>
</protein>
<dbReference type="OrthoDB" id="2987994at2"/>
<dbReference type="EMBL" id="LT634361">
    <property type="protein sequence ID" value="SFZ84385.1"/>
    <property type="molecule type" value="Genomic_DNA"/>
</dbReference>
<reference evidence="1 2" key="1">
    <citation type="submission" date="2016-11" db="EMBL/GenBank/DDBJ databases">
        <authorList>
            <person name="Jaros S."/>
            <person name="Januszkiewicz K."/>
            <person name="Wedrychowicz H."/>
        </authorList>
    </citation>
    <scope>NUCLEOTIDE SEQUENCE [LARGE SCALE GENOMIC DNA]</scope>
    <source>
        <strain evidence="1">NCIMB 2154T</strain>
    </source>
</reference>
<evidence type="ECO:0000313" key="2">
    <source>
        <dbReference type="Proteomes" id="UP000231564"/>
    </source>
</evidence>
<proteinExistence type="predicted"/>
<organism evidence="1 2">
    <name type="scientific">Tenacibaculum maritimum NCIMB 2154</name>
    <dbReference type="NCBI Taxonomy" id="1349785"/>
    <lineage>
        <taxon>Bacteria</taxon>
        <taxon>Pseudomonadati</taxon>
        <taxon>Bacteroidota</taxon>
        <taxon>Flavobacteriia</taxon>
        <taxon>Flavobacteriales</taxon>
        <taxon>Flavobacteriaceae</taxon>
        <taxon>Tenacibaculum</taxon>
    </lineage>
</organism>
<dbReference type="RefSeq" id="WP_100211741.1">
    <property type="nucleotide sequence ID" value="NZ_LT634361.1"/>
</dbReference>
<name>A0A2H1ECG0_9FLAO</name>
<accession>A0A2H1ECG0</accession>
<keyword evidence="2" id="KW-1185">Reference proteome</keyword>
<sequence>MIYKKFYLSDFKKNIFPKEGSKAWLKLPNNNKDFFIEEKDEIKITHFRNYKGEDFEFNNLTIKNIYKGEFGGHIEIFNNLTKHKEIIEEAYIKYVFSFKGSYYFIRSLNHMGYSLGEVYEFFYNKEFSYKKVLDLKKSCEAYTIKNDKFYILLEDEIVEITKTINLEIKSICKNIPFGILYPNSLIKIDNIFYIGMRSGLGKVNIENKKIEYLTLR</sequence>
<evidence type="ECO:0000313" key="1">
    <source>
        <dbReference type="EMBL" id="SFZ84385.1"/>
    </source>
</evidence>
<dbReference type="GeneID" id="47724182"/>
<dbReference type="AlphaFoldDB" id="A0A2H1ECG0"/>
<gene>
    <name evidence="1" type="ORF">MARIT_2724</name>
</gene>
<dbReference type="KEGG" id="tmar:MARIT_2724"/>
<dbReference type="Proteomes" id="UP000231564">
    <property type="component" value="Chromosome MARIT"/>
</dbReference>